<feature type="domain" description="Calcitonin peptide-like" evidence="4">
    <location>
        <begin position="50"/>
        <end position="90"/>
    </location>
</feature>
<keyword evidence="6" id="KW-1185">Reference proteome</keyword>
<dbReference type="AlphaFoldDB" id="A0A3B3Y8V3"/>
<keyword evidence="2" id="KW-1015">Disulfide bond</keyword>
<dbReference type="Proteomes" id="UP000261480">
    <property type="component" value="Unplaced"/>
</dbReference>
<evidence type="ECO:0000259" key="4">
    <source>
        <dbReference type="SMART" id="SM00113"/>
    </source>
</evidence>
<protein>
    <recommendedName>
        <fullName evidence="4">Calcitonin peptide-like domain-containing protein</fullName>
    </recommendedName>
</protein>
<feature type="region of interest" description="Disordered" evidence="3">
    <location>
        <begin position="74"/>
        <end position="99"/>
    </location>
</feature>
<dbReference type="GO" id="GO:0005179">
    <property type="term" value="F:hormone activity"/>
    <property type="evidence" value="ECO:0007669"/>
    <property type="project" value="InterPro"/>
</dbReference>
<dbReference type="InterPro" id="IPR021116">
    <property type="entry name" value="Calcitonin/adrenomedullin"/>
</dbReference>
<evidence type="ECO:0000256" key="1">
    <source>
        <dbReference type="ARBA" id="ARBA00009222"/>
    </source>
</evidence>
<dbReference type="Ensembl" id="ENSPMET00000009971.1">
    <property type="protein sequence ID" value="ENSPMEP00000023510.1"/>
    <property type="gene ID" value="ENSPMEG00000005174.1"/>
</dbReference>
<evidence type="ECO:0000313" key="6">
    <source>
        <dbReference type="Proteomes" id="UP000261480"/>
    </source>
</evidence>
<comment type="similarity">
    <text evidence="1">Belongs to the calcitonin family.</text>
</comment>
<evidence type="ECO:0000256" key="3">
    <source>
        <dbReference type="SAM" id="MobiDB-lite"/>
    </source>
</evidence>
<feature type="disulfide bond" evidence="2">
    <location>
        <begin position="53"/>
        <end position="58"/>
    </location>
</feature>
<sequence>MPFSLIQKIRIYVLIRLVRACEHEFLSCKNMSFFVFLTSRFICFSHRLQKRICNLSTCLTHNLGEMLMNNVRGTPKTPMNVGPKSFGKRDIQPPGFLPF</sequence>
<name>A0A3B3Y8V3_9TELE</name>
<dbReference type="InterPro" id="IPR001693">
    <property type="entry name" value="Calcitonin_peptide-like"/>
</dbReference>
<evidence type="ECO:0000313" key="5">
    <source>
        <dbReference type="Ensembl" id="ENSPMEP00000023510.1"/>
    </source>
</evidence>
<reference evidence="5" key="1">
    <citation type="submission" date="2025-08" db="UniProtKB">
        <authorList>
            <consortium name="Ensembl"/>
        </authorList>
    </citation>
    <scope>IDENTIFICATION</scope>
</reference>
<dbReference type="SMART" id="SM00113">
    <property type="entry name" value="CALCITONIN"/>
    <property type="match status" value="1"/>
</dbReference>
<dbReference type="GO" id="GO:0005576">
    <property type="term" value="C:extracellular region"/>
    <property type="evidence" value="ECO:0007669"/>
    <property type="project" value="InterPro"/>
</dbReference>
<organism evidence="5 6">
    <name type="scientific">Poecilia mexicana</name>
    <dbReference type="NCBI Taxonomy" id="48701"/>
    <lineage>
        <taxon>Eukaryota</taxon>
        <taxon>Metazoa</taxon>
        <taxon>Chordata</taxon>
        <taxon>Craniata</taxon>
        <taxon>Vertebrata</taxon>
        <taxon>Euteleostomi</taxon>
        <taxon>Actinopterygii</taxon>
        <taxon>Neopterygii</taxon>
        <taxon>Teleostei</taxon>
        <taxon>Neoteleostei</taxon>
        <taxon>Acanthomorphata</taxon>
        <taxon>Ovalentaria</taxon>
        <taxon>Atherinomorphae</taxon>
        <taxon>Cyprinodontiformes</taxon>
        <taxon>Poeciliidae</taxon>
        <taxon>Poeciliinae</taxon>
        <taxon>Poecilia</taxon>
    </lineage>
</organism>
<accession>A0A3B3Y8V3</accession>
<proteinExistence type="inferred from homology"/>
<dbReference type="Pfam" id="PF00214">
    <property type="entry name" value="Calc_CGRP_IAPP"/>
    <property type="match status" value="1"/>
</dbReference>
<reference evidence="5" key="2">
    <citation type="submission" date="2025-09" db="UniProtKB">
        <authorList>
            <consortium name="Ensembl"/>
        </authorList>
    </citation>
    <scope>IDENTIFICATION</scope>
</reference>
<evidence type="ECO:0000256" key="2">
    <source>
        <dbReference type="PIRSR" id="PIRSR621116-50"/>
    </source>
</evidence>